<dbReference type="AlphaFoldDB" id="A0A0B7K576"/>
<protein>
    <submittedName>
        <fullName evidence="1">Uncharacterized protein</fullName>
    </submittedName>
</protein>
<dbReference type="EMBL" id="CDPU01000029">
    <property type="protein sequence ID" value="CEO52518.1"/>
    <property type="molecule type" value="Genomic_DNA"/>
</dbReference>
<gene>
    <name evidence="1" type="ORF">BN869_000008576_1</name>
</gene>
<evidence type="ECO:0000313" key="1">
    <source>
        <dbReference type="EMBL" id="CEO52518.1"/>
    </source>
</evidence>
<organism evidence="1">
    <name type="scientific">Bionectria ochroleuca</name>
    <name type="common">Gliocladium roseum</name>
    <dbReference type="NCBI Taxonomy" id="29856"/>
    <lineage>
        <taxon>Eukaryota</taxon>
        <taxon>Fungi</taxon>
        <taxon>Dikarya</taxon>
        <taxon>Ascomycota</taxon>
        <taxon>Pezizomycotina</taxon>
        <taxon>Sordariomycetes</taxon>
        <taxon>Hypocreomycetidae</taxon>
        <taxon>Hypocreales</taxon>
        <taxon>Bionectriaceae</taxon>
        <taxon>Clonostachys</taxon>
    </lineage>
</organism>
<proteinExistence type="predicted"/>
<name>A0A0B7K576_BIOOC</name>
<accession>A0A0B7K576</accession>
<sequence>MASQNAEAYFKQSRSYSDKANYIQAKNLLQKTLDSLTGINRLDVAVEYARVLRAQGYFAKALELLLEEDEKLSGCDTASGSKWSIIRMKMEVCLLKMSVTAEFDQPLKDAEDLRIEADAFTAIMELDPSAIEAAVFYAKMRLLSCQFHDPVKPDLLEGLISWLVPVFEKLIGMSCHREAYRIVEAYGLFLRQSEHLGIACLDFQTWHTMARTLISSADLPLLRADATVLLSRYANKSLDQTTIAGMESNAITIYTDEAHLLGVADVRIRQISREIEGRPEKVTEEVLAELKELFSKYEAADAVSAYHEAVEAIIPHIPGSLAPDLRLQLFHVSDELEVFTGATLASHVSRIRLISVWIAHSGKAVRAVDAAVGIHAAVGVGGCRWLKGMAAYLASLAYCQLMDFQKAADWATKSIEEFDGKFGADISKATTTLLQAKLSIRRQRPGSTSLDDFLSLVESAIGHDSENGFLEQAAIKMELLTDNIQELSYENIEHWLEVMEGVIKNLATSDSEEADMRRAGLYQKRATILASKTGQVSDPAQWDEALKYLDEAVALYVAHKRLVEAANTRQIQSVILFRRFQFAPSVDLLSRCLELIEIALELFTLLDNLTFITSASECRSKFLYAGWGYGWVIGDDVLKALQNAEVAQTMERADMTVSSSLEAVSRRQHFASSSAGLRNIYRHAFSICLIENRATELWAWTQRAKARSLSDQLGLETQIPLVVQEHINQDASRQELTQKAEDLWKQISDSDPMTRLRLRGELDRVHSQMKNDPLLKLSLDIRNGTPVELKQMRDLGEQMKR</sequence>
<reference evidence="1" key="1">
    <citation type="submission" date="2015-01" db="EMBL/GenBank/DDBJ databases">
        <authorList>
            <person name="Durling Mikael"/>
        </authorList>
    </citation>
    <scope>NUCLEOTIDE SEQUENCE</scope>
</reference>